<evidence type="ECO:0000313" key="3">
    <source>
        <dbReference type="EMBL" id="TBU00513.1"/>
    </source>
</evidence>
<evidence type="ECO:0000259" key="2">
    <source>
        <dbReference type="PROSITE" id="PS51154"/>
    </source>
</evidence>
<dbReference type="EMBL" id="PITJ01000981">
    <property type="protein sequence ID" value="TBU00513.1"/>
    <property type="molecule type" value="Genomic_DNA"/>
</dbReference>
<gene>
    <name evidence="3" type="ORF">CWI37_0981p0020</name>
</gene>
<dbReference type="Proteomes" id="UP000292362">
    <property type="component" value="Unassembled WGS sequence"/>
</dbReference>
<dbReference type="Gene3D" id="3.40.220.10">
    <property type="entry name" value="Leucine Aminopeptidase, subunit E, domain 1"/>
    <property type="match status" value="1"/>
</dbReference>
<feature type="transmembrane region" description="Helical" evidence="1">
    <location>
        <begin position="18"/>
        <end position="40"/>
    </location>
</feature>
<dbReference type="InterPro" id="IPR002589">
    <property type="entry name" value="Macro_dom"/>
</dbReference>
<accession>A0A4Q9KZP0</accession>
<name>A0A4Q9KZP0_9MICR</name>
<reference evidence="3 4" key="1">
    <citation type="submission" date="2017-12" db="EMBL/GenBank/DDBJ databases">
        <authorList>
            <person name="Pombert J.-F."/>
            <person name="Haag K.L."/>
            <person name="Ebert D."/>
        </authorList>
    </citation>
    <scope>NUCLEOTIDE SEQUENCE [LARGE SCALE GENOMIC DNA]</scope>
    <source>
        <strain evidence="3">FI-OER-3-3</strain>
    </source>
</reference>
<evidence type="ECO:0000256" key="1">
    <source>
        <dbReference type="SAM" id="Phobius"/>
    </source>
</evidence>
<comment type="caution">
    <text evidence="3">The sequence shown here is derived from an EMBL/GenBank/DDBJ whole genome shotgun (WGS) entry which is preliminary data.</text>
</comment>
<dbReference type="InterPro" id="IPR043472">
    <property type="entry name" value="Macro_dom-like"/>
</dbReference>
<keyword evidence="1" id="KW-0812">Transmembrane</keyword>
<protein>
    <recommendedName>
        <fullName evidence="2">Macro domain-containing protein</fullName>
    </recommendedName>
</protein>
<sequence length="273" mass="30257">MANNSEDTNKVRNRNLKYIAAVLICLLLASTLLLIGVKLFKEKNKNENTKNTSQENILSDEKVCSKMQEEFVTYLQGQKKINILKFRFDTGLSYAGMGLTDEAVTHLAIVNAANPELLPGLGGLNKGITVWVREREGLSKNGSSEVWNNLTACAEGQTESTKKLGLAAYSRFNGGILLHVIGPQGSLVGNPQQCKNLSEVTELLTNAYKNCLRKANDYECSHIIFSVISGDLFCQSNSKVGFKKSEFLCAIQNAVKKFIEKTEFKNIKVYFNI</sequence>
<dbReference type="SUPFAM" id="SSF52949">
    <property type="entry name" value="Macro domain-like"/>
    <property type="match status" value="1"/>
</dbReference>
<dbReference type="AlphaFoldDB" id="A0A4Q9KZP0"/>
<dbReference type="VEuPathDB" id="MicrosporidiaDB:CWI37_0981p0020"/>
<proteinExistence type="predicted"/>
<evidence type="ECO:0000313" key="4">
    <source>
        <dbReference type="Proteomes" id="UP000292362"/>
    </source>
</evidence>
<organism evidence="3 4">
    <name type="scientific">Hamiltosporidium tvaerminnensis</name>
    <dbReference type="NCBI Taxonomy" id="1176355"/>
    <lineage>
        <taxon>Eukaryota</taxon>
        <taxon>Fungi</taxon>
        <taxon>Fungi incertae sedis</taxon>
        <taxon>Microsporidia</taxon>
        <taxon>Dubosqiidae</taxon>
        <taxon>Hamiltosporidium</taxon>
    </lineage>
</organism>
<dbReference type="PROSITE" id="PS51154">
    <property type="entry name" value="MACRO"/>
    <property type="match status" value="1"/>
</dbReference>
<keyword evidence="1" id="KW-0472">Membrane</keyword>
<keyword evidence="1" id="KW-1133">Transmembrane helix</keyword>
<feature type="domain" description="Macro" evidence="2">
    <location>
        <begin position="79"/>
        <end position="273"/>
    </location>
</feature>